<dbReference type="Proteomes" id="UP001501004">
    <property type="component" value="Unassembled WGS sequence"/>
</dbReference>
<dbReference type="RefSeq" id="WP_344754247.1">
    <property type="nucleotide sequence ID" value="NZ_BAABAE010000002.1"/>
</dbReference>
<dbReference type="Gene3D" id="3.40.50.150">
    <property type="entry name" value="Vaccinia Virus protein VP39"/>
    <property type="match status" value="1"/>
</dbReference>
<dbReference type="CDD" id="cd02440">
    <property type="entry name" value="AdoMet_MTases"/>
    <property type="match status" value="1"/>
</dbReference>
<reference evidence="3" key="1">
    <citation type="journal article" date="2019" name="Int. J. Syst. Evol. Microbiol.">
        <title>The Global Catalogue of Microorganisms (GCM) 10K type strain sequencing project: providing services to taxonomists for standard genome sequencing and annotation.</title>
        <authorList>
            <consortium name="The Broad Institute Genomics Platform"/>
            <consortium name="The Broad Institute Genome Sequencing Center for Infectious Disease"/>
            <person name="Wu L."/>
            <person name="Ma J."/>
        </authorList>
    </citation>
    <scope>NUCLEOTIDE SEQUENCE [LARGE SCALE GENOMIC DNA]</scope>
    <source>
        <strain evidence="3">JCM 16949</strain>
    </source>
</reference>
<gene>
    <name evidence="2" type="ORF">GCM10022239_09550</name>
</gene>
<accession>A0ABP7FBT0</accession>
<evidence type="ECO:0000313" key="3">
    <source>
        <dbReference type="Proteomes" id="UP001501004"/>
    </source>
</evidence>
<name>A0ABP7FBT0_9MICO</name>
<comment type="caution">
    <text evidence="2">The sequence shown here is derived from an EMBL/GenBank/DDBJ whole genome shotgun (WGS) entry which is preliminary data.</text>
</comment>
<dbReference type="PANTHER" id="PTHR42912">
    <property type="entry name" value="METHYLTRANSFERASE"/>
    <property type="match status" value="1"/>
</dbReference>
<keyword evidence="3" id="KW-1185">Reference proteome</keyword>
<organism evidence="2 3">
    <name type="scientific">Leifsonella bigeumensis</name>
    <dbReference type="NCBI Taxonomy" id="433643"/>
    <lineage>
        <taxon>Bacteria</taxon>
        <taxon>Bacillati</taxon>
        <taxon>Actinomycetota</taxon>
        <taxon>Actinomycetes</taxon>
        <taxon>Micrococcales</taxon>
        <taxon>Microbacteriaceae</taxon>
        <taxon>Leifsonella</taxon>
    </lineage>
</organism>
<sequence>MTGDASKDYWNEAARNNAAWYIATGHLSESAEFFDSGRREVDEFLARYGVDVRSTDVLLEIGCGVGRMTRRLAELAGRVVASDISGEMISRARTNLADLHNIDYLEVTGNGDLDLADAAVNAVFSYITMQHVPDAAVQERYFVESLRVLAPGGWALLQFRRSGALPRLLDWVGYLGHVLRGRKTLNRAWRGSRIKERTLRALASETVTVDILPFGRRHIWALARKG</sequence>
<feature type="domain" description="Methyltransferase type 11" evidence="1">
    <location>
        <begin position="59"/>
        <end position="156"/>
    </location>
</feature>
<dbReference type="InterPro" id="IPR013216">
    <property type="entry name" value="Methyltransf_11"/>
</dbReference>
<dbReference type="InterPro" id="IPR050508">
    <property type="entry name" value="Methyltransf_Superfamily"/>
</dbReference>
<dbReference type="SUPFAM" id="SSF53335">
    <property type="entry name" value="S-adenosyl-L-methionine-dependent methyltransferases"/>
    <property type="match status" value="1"/>
</dbReference>
<dbReference type="Pfam" id="PF08241">
    <property type="entry name" value="Methyltransf_11"/>
    <property type="match status" value="1"/>
</dbReference>
<dbReference type="EMBL" id="BAABAE010000002">
    <property type="protein sequence ID" value="GAA3735605.1"/>
    <property type="molecule type" value="Genomic_DNA"/>
</dbReference>
<proteinExistence type="predicted"/>
<evidence type="ECO:0000259" key="1">
    <source>
        <dbReference type="Pfam" id="PF08241"/>
    </source>
</evidence>
<dbReference type="InterPro" id="IPR029063">
    <property type="entry name" value="SAM-dependent_MTases_sf"/>
</dbReference>
<protein>
    <recommendedName>
        <fullName evidence="1">Methyltransferase type 11 domain-containing protein</fullName>
    </recommendedName>
</protein>
<dbReference type="PANTHER" id="PTHR42912:SF93">
    <property type="entry name" value="N6-ADENOSINE-METHYLTRANSFERASE TMT1A"/>
    <property type="match status" value="1"/>
</dbReference>
<evidence type="ECO:0000313" key="2">
    <source>
        <dbReference type="EMBL" id="GAA3735605.1"/>
    </source>
</evidence>